<protein>
    <submittedName>
        <fullName evidence="2">Uncharacterized protein</fullName>
    </submittedName>
</protein>
<evidence type="ECO:0000256" key="1">
    <source>
        <dbReference type="SAM" id="Phobius"/>
    </source>
</evidence>
<dbReference type="KEGG" id="pcor:KS4_01960"/>
<dbReference type="AlphaFoldDB" id="A0A517YPL3"/>
<dbReference type="EMBL" id="CP036425">
    <property type="protein sequence ID" value="QDU32167.1"/>
    <property type="molecule type" value="Genomic_DNA"/>
</dbReference>
<evidence type="ECO:0000313" key="2">
    <source>
        <dbReference type="EMBL" id="QDU32167.1"/>
    </source>
</evidence>
<organism evidence="2 3">
    <name type="scientific">Poriferisphaera corsica</name>
    <dbReference type="NCBI Taxonomy" id="2528020"/>
    <lineage>
        <taxon>Bacteria</taxon>
        <taxon>Pseudomonadati</taxon>
        <taxon>Planctomycetota</taxon>
        <taxon>Phycisphaerae</taxon>
        <taxon>Phycisphaerales</taxon>
        <taxon>Phycisphaeraceae</taxon>
        <taxon>Poriferisphaera</taxon>
    </lineage>
</organism>
<gene>
    <name evidence="2" type="ORF">KS4_01960</name>
</gene>
<evidence type="ECO:0000313" key="3">
    <source>
        <dbReference type="Proteomes" id="UP000317369"/>
    </source>
</evidence>
<keyword evidence="3" id="KW-1185">Reference proteome</keyword>
<proteinExistence type="predicted"/>
<dbReference type="RefSeq" id="WP_145073293.1">
    <property type="nucleotide sequence ID" value="NZ_CP036425.1"/>
</dbReference>
<accession>A0A517YPL3</accession>
<keyword evidence="1" id="KW-1133">Transmembrane helix</keyword>
<keyword evidence="1" id="KW-0812">Transmembrane</keyword>
<reference evidence="2 3" key="1">
    <citation type="submission" date="2019-02" db="EMBL/GenBank/DDBJ databases">
        <title>Deep-cultivation of Planctomycetes and their phenomic and genomic characterization uncovers novel biology.</title>
        <authorList>
            <person name="Wiegand S."/>
            <person name="Jogler M."/>
            <person name="Boedeker C."/>
            <person name="Pinto D."/>
            <person name="Vollmers J."/>
            <person name="Rivas-Marin E."/>
            <person name="Kohn T."/>
            <person name="Peeters S.H."/>
            <person name="Heuer A."/>
            <person name="Rast P."/>
            <person name="Oberbeckmann S."/>
            <person name="Bunk B."/>
            <person name="Jeske O."/>
            <person name="Meyerdierks A."/>
            <person name="Storesund J.E."/>
            <person name="Kallscheuer N."/>
            <person name="Luecker S."/>
            <person name="Lage O.M."/>
            <person name="Pohl T."/>
            <person name="Merkel B.J."/>
            <person name="Hornburger P."/>
            <person name="Mueller R.-W."/>
            <person name="Bruemmer F."/>
            <person name="Labrenz M."/>
            <person name="Spormann A.M."/>
            <person name="Op den Camp H."/>
            <person name="Overmann J."/>
            <person name="Amann R."/>
            <person name="Jetten M.S.M."/>
            <person name="Mascher T."/>
            <person name="Medema M.H."/>
            <person name="Devos D.P."/>
            <person name="Kaster A.-K."/>
            <person name="Ovreas L."/>
            <person name="Rohde M."/>
            <person name="Galperin M.Y."/>
            <person name="Jogler C."/>
        </authorList>
    </citation>
    <scope>NUCLEOTIDE SEQUENCE [LARGE SCALE GENOMIC DNA]</scope>
    <source>
        <strain evidence="2 3">KS4</strain>
    </source>
</reference>
<dbReference type="Proteomes" id="UP000317369">
    <property type="component" value="Chromosome"/>
</dbReference>
<keyword evidence="1" id="KW-0472">Membrane</keyword>
<dbReference type="OrthoDB" id="176305at2"/>
<name>A0A517YPL3_9BACT</name>
<feature type="transmembrane region" description="Helical" evidence="1">
    <location>
        <begin position="16"/>
        <end position="39"/>
    </location>
</feature>
<sequence length="548" mass="63168">MATTKKPSKIKKVFRVIAYLVLSLILLATASLITIYTAWHYYLNTQVEQAFAPIKNQDRPLTLTEIQTAYTTDNNTAAADYYLPIMQSYVESFERYNTAYDEAPEDQCALLEIPFILDAPDTWHHSKQSPPEQLLTATRKYLAQNDATIQELINAPTFSNAHFPPDYTKGFETDMPHLGQFRQSARLLRLYHWLAIYENRPKDALKAITAIKKLSDILHTEPTLIGSLVRLSIHRLVADESVRVLNLHLYNDQQLQALYHLNQPLNSKDIVLKALEYERVMAMDGIDRMENQDTTAITSKNVPYVSFLYSHLGLGDLDRVKITELHQQMRDRLNQDDWYLYDIEDQIDDLPLIYAMTKVFMPALSAATNTFAQAHEEAVAIQLAIATQRYYLANKQLPKTFDALVPTYITKVPVDEIYYNQPYQLITHTAGYIVYTPGYDEVDNKGQRTSEGEVGRGDDEFTDISIAVSFKGQDILLELFPEEEQLIIDELEFDITNYFHRLNGEPEEYPTMNFDNMLPFLGGMMIDEFDPELEEEHDFDETLFEEVE</sequence>